<evidence type="ECO:0000313" key="2">
    <source>
        <dbReference type="Proteomes" id="UP001056120"/>
    </source>
</evidence>
<organism evidence="1 2">
    <name type="scientific">Smallanthus sonchifolius</name>
    <dbReference type="NCBI Taxonomy" id="185202"/>
    <lineage>
        <taxon>Eukaryota</taxon>
        <taxon>Viridiplantae</taxon>
        <taxon>Streptophyta</taxon>
        <taxon>Embryophyta</taxon>
        <taxon>Tracheophyta</taxon>
        <taxon>Spermatophyta</taxon>
        <taxon>Magnoliopsida</taxon>
        <taxon>eudicotyledons</taxon>
        <taxon>Gunneridae</taxon>
        <taxon>Pentapetalae</taxon>
        <taxon>asterids</taxon>
        <taxon>campanulids</taxon>
        <taxon>Asterales</taxon>
        <taxon>Asteraceae</taxon>
        <taxon>Asteroideae</taxon>
        <taxon>Heliantheae alliance</taxon>
        <taxon>Millerieae</taxon>
        <taxon>Smallanthus</taxon>
    </lineage>
</organism>
<keyword evidence="2" id="KW-1185">Reference proteome</keyword>
<sequence length="71" mass="7746">MVNMIRGSNGGVKGCYGSNGGVLRGIRRKELSIRPRTHFSGNRTGGPDRMLVMAKVGPSSRTRTEREKKVS</sequence>
<proteinExistence type="predicted"/>
<dbReference type="Proteomes" id="UP001056120">
    <property type="component" value="Linkage Group LG16"/>
</dbReference>
<gene>
    <name evidence="1" type="ORF">L1987_48175</name>
</gene>
<comment type="caution">
    <text evidence="1">The sequence shown here is derived from an EMBL/GenBank/DDBJ whole genome shotgun (WGS) entry which is preliminary data.</text>
</comment>
<accession>A0ACB9FS48</accession>
<name>A0ACB9FS48_9ASTR</name>
<dbReference type="EMBL" id="CM042033">
    <property type="protein sequence ID" value="KAI3773645.1"/>
    <property type="molecule type" value="Genomic_DNA"/>
</dbReference>
<protein>
    <submittedName>
        <fullName evidence="1">Uncharacterized protein</fullName>
    </submittedName>
</protein>
<evidence type="ECO:0000313" key="1">
    <source>
        <dbReference type="EMBL" id="KAI3773645.1"/>
    </source>
</evidence>
<reference evidence="2" key="1">
    <citation type="journal article" date="2022" name="Mol. Ecol. Resour.">
        <title>The genomes of chicory, endive, great burdock and yacon provide insights into Asteraceae palaeo-polyploidization history and plant inulin production.</title>
        <authorList>
            <person name="Fan W."/>
            <person name="Wang S."/>
            <person name="Wang H."/>
            <person name="Wang A."/>
            <person name="Jiang F."/>
            <person name="Liu H."/>
            <person name="Zhao H."/>
            <person name="Xu D."/>
            <person name="Zhang Y."/>
        </authorList>
    </citation>
    <scope>NUCLEOTIDE SEQUENCE [LARGE SCALE GENOMIC DNA]</scope>
    <source>
        <strain evidence="2">cv. Yunnan</strain>
    </source>
</reference>
<reference evidence="1 2" key="2">
    <citation type="journal article" date="2022" name="Mol. Ecol. Resour.">
        <title>The genomes of chicory, endive, great burdock and yacon provide insights into Asteraceae paleo-polyploidization history and plant inulin production.</title>
        <authorList>
            <person name="Fan W."/>
            <person name="Wang S."/>
            <person name="Wang H."/>
            <person name="Wang A."/>
            <person name="Jiang F."/>
            <person name="Liu H."/>
            <person name="Zhao H."/>
            <person name="Xu D."/>
            <person name="Zhang Y."/>
        </authorList>
    </citation>
    <scope>NUCLEOTIDE SEQUENCE [LARGE SCALE GENOMIC DNA]</scope>
    <source>
        <strain evidence="2">cv. Yunnan</strain>
        <tissue evidence="1">Leaves</tissue>
    </source>
</reference>